<keyword evidence="7" id="KW-1185">Reference proteome</keyword>
<dbReference type="Proteomes" id="UP000828390">
    <property type="component" value="Unassembled WGS sequence"/>
</dbReference>
<evidence type="ECO:0000259" key="5">
    <source>
        <dbReference type="PROSITE" id="PS51720"/>
    </source>
</evidence>
<organism evidence="6 7">
    <name type="scientific">Dreissena polymorpha</name>
    <name type="common">Zebra mussel</name>
    <name type="synonym">Mytilus polymorpha</name>
    <dbReference type="NCBI Taxonomy" id="45954"/>
    <lineage>
        <taxon>Eukaryota</taxon>
        <taxon>Metazoa</taxon>
        <taxon>Spiralia</taxon>
        <taxon>Lophotrochozoa</taxon>
        <taxon>Mollusca</taxon>
        <taxon>Bivalvia</taxon>
        <taxon>Autobranchia</taxon>
        <taxon>Heteroconchia</taxon>
        <taxon>Euheterodonta</taxon>
        <taxon>Imparidentia</taxon>
        <taxon>Neoheterodontei</taxon>
        <taxon>Myida</taxon>
        <taxon>Dreissenoidea</taxon>
        <taxon>Dreissenidae</taxon>
        <taxon>Dreissena</taxon>
    </lineage>
</organism>
<dbReference type="PANTHER" id="PTHR10903">
    <property type="entry name" value="GTPASE, IMAP FAMILY MEMBER-RELATED"/>
    <property type="match status" value="1"/>
</dbReference>
<keyword evidence="4" id="KW-0472">Membrane</keyword>
<dbReference type="InterPro" id="IPR045058">
    <property type="entry name" value="GIMA/IAN/Toc"/>
</dbReference>
<protein>
    <recommendedName>
        <fullName evidence="5">AIG1-type G domain-containing protein</fullName>
    </recommendedName>
</protein>
<feature type="transmembrane region" description="Helical" evidence="4">
    <location>
        <begin position="237"/>
        <end position="258"/>
    </location>
</feature>
<evidence type="ECO:0000256" key="4">
    <source>
        <dbReference type="SAM" id="Phobius"/>
    </source>
</evidence>
<dbReference type="PROSITE" id="PS51720">
    <property type="entry name" value="G_AIG1"/>
    <property type="match status" value="1"/>
</dbReference>
<dbReference type="EMBL" id="JAIWYP010000007">
    <property type="protein sequence ID" value="KAH3791660.1"/>
    <property type="molecule type" value="Genomic_DNA"/>
</dbReference>
<comment type="caution">
    <text evidence="6">The sequence shown here is derived from an EMBL/GenBank/DDBJ whole genome shotgun (WGS) entry which is preliminary data.</text>
</comment>
<evidence type="ECO:0000313" key="6">
    <source>
        <dbReference type="EMBL" id="KAH3791660.1"/>
    </source>
</evidence>
<dbReference type="InterPro" id="IPR027417">
    <property type="entry name" value="P-loop_NTPase"/>
</dbReference>
<evidence type="ECO:0000256" key="1">
    <source>
        <dbReference type="ARBA" id="ARBA00008535"/>
    </source>
</evidence>
<evidence type="ECO:0000256" key="3">
    <source>
        <dbReference type="ARBA" id="ARBA00023134"/>
    </source>
</evidence>
<reference evidence="6" key="1">
    <citation type="journal article" date="2019" name="bioRxiv">
        <title>The Genome of the Zebra Mussel, Dreissena polymorpha: A Resource for Invasive Species Research.</title>
        <authorList>
            <person name="McCartney M.A."/>
            <person name="Auch B."/>
            <person name="Kono T."/>
            <person name="Mallez S."/>
            <person name="Zhang Y."/>
            <person name="Obille A."/>
            <person name="Becker A."/>
            <person name="Abrahante J.E."/>
            <person name="Garbe J."/>
            <person name="Badalamenti J.P."/>
            <person name="Herman A."/>
            <person name="Mangelson H."/>
            <person name="Liachko I."/>
            <person name="Sullivan S."/>
            <person name="Sone E.D."/>
            <person name="Koren S."/>
            <person name="Silverstein K.A.T."/>
            <person name="Beckman K.B."/>
            <person name="Gohl D.M."/>
        </authorList>
    </citation>
    <scope>NUCLEOTIDE SEQUENCE</scope>
    <source>
        <strain evidence="6">Duluth1</strain>
        <tissue evidence="6">Whole animal</tissue>
    </source>
</reference>
<dbReference type="GO" id="GO:0005525">
    <property type="term" value="F:GTP binding"/>
    <property type="evidence" value="ECO:0007669"/>
    <property type="project" value="UniProtKB-KW"/>
</dbReference>
<dbReference type="Pfam" id="PF04548">
    <property type="entry name" value="AIG1"/>
    <property type="match status" value="1"/>
</dbReference>
<feature type="domain" description="AIG1-type G" evidence="5">
    <location>
        <begin position="5"/>
        <end position="220"/>
    </location>
</feature>
<accession>A0A9D4IYJ0</accession>
<evidence type="ECO:0000256" key="2">
    <source>
        <dbReference type="ARBA" id="ARBA00022741"/>
    </source>
</evidence>
<dbReference type="AlphaFoldDB" id="A0A9D4IYJ0"/>
<keyword evidence="4" id="KW-0812">Transmembrane</keyword>
<keyword evidence="2" id="KW-0547">Nucleotide-binding</keyword>
<dbReference type="Gene3D" id="3.40.50.300">
    <property type="entry name" value="P-loop containing nucleotide triphosphate hydrolases"/>
    <property type="match status" value="1"/>
</dbReference>
<reference evidence="6" key="2">
    <citation type="submission" date="2020-11" db="EMBL/GenBank/DDBJ databases">
        <authorList>
            <person name="McCartney M.A."/>
            <person name="Auch B."/>
            <person name="Kono T."/>
            <person name="Mallez S."/>
            <person name="Becker A."/>
            <person name="Gohl D.M."/>
            <person name="Silverstein K.A.T."/>
            <person name="Koren S."/>
            <person name="Bechman K.B."/>
            <person name="Herman A."/>
            <person name="Abrahante J.E."/>
            <person name="Garbe J."/>
        </authorList>
    </citation>
    <scope>NUCLEOTIDE SEQUENCE</scope>
    <source>
        <strain evidence="6">Duluth1</strain>
        <tissue evidence="6">Whole animal</tissue>
    </source>
</reference>
<dbReference type="PANTHER" id="PTHR10903:SF184">
    <property type="entry name" value="GTP-BINDING PROTEIN A"/>
    <property type="match status" value="1"/>
</dbReference>
<name>A0A9D4IYJ0_DREPO</name>
<comment type="similarity">
    <text evidence="1">Belongs to the TRAFAC class TrmE-Era-EngA-EngB-Septin-like GTPase superfamily. AIG1/Toc34/Toc159-like paraseptin GTPase family. IAN subfamily.</text>
</comment>
<dbReference type="SUPFAM" id="SSF52540">
    <property type="entry name" value="P-loop containing nucleoside triphosphate hydrolases"/>
    <property type="match status" value="1"/>
</dbReference>
<sequence length="282" mass="32581">MSEELFDRTIVIVGKTGNGKSATANTLLGRTHFASQRGASLVTQNIDSAVCERQVDNCRLHLRVIDTPGVFDCENVSQRALEILKVVHQRPHIFFLVINDGRFTDEEKLTVDMLKIIFGDNSVEHMIVVVTHGDSFNNDADFQKFLDNVNVKTLVISCGNRVLRFENSTQTFNLDNFRLFMRALHSEYVHQNREIHRVIEKYSRENHDDKNVAHQLKELEIRLKQRPPERKFWKTSVFGGVVAVAILLAGYVVLVKVFRRQPRIARIWARIHQPILRLKNKE</sequence>
<evidence type="ECO:0000313" key="7">
    <source>
        <dbReference type="Proteomes" id="UP000828390"/>
    </source>
</evidence>
<proteinExistence type="inferred from homology"/>
<dbReference type="InterPro" id="IPR006703">
    <property type="entry name" value="G_AIG1"/>
</dbReference>
<keyword evidence="3" id="KW-0342">GTP-binding</keyword>
<keyword evidence="4" id="KW-1133">Transmembrane helix</keyword>
<gene>
    <name evidence="6" type="ORF">DPMN_145148</name>
</gene>